<feature type="compositionally biased region" description="Polar residues" evidence="1">
    <location>
        <begin position="107"/>
        <end position="116"/>
    </location>
</feature>
<comment type="caution">
    <text evidence="2">The sequence shown here is derived from an EMBL/GenBank/DDBJ whole genome shotgun (WGS) entry which is preliminary data.</text>
</comment>
<keyword evidence="3" id="KW-1185">Reference proteome</keyword>
<feature type="region of interest" description="Disordered" evidence="1">
    <location>
        <begin position="94"/>
        <end position="150"/>
    </location>
</feature>
<reference evidence="2" key="1">
    <citation type="journal article" date="2020" name="Cell">
        <title>Large-Scale Comparative Analyses of Tick Genomes Elucidate Their Genetic Diversity and Vector Capacities.</title>
        <authorList>
            <consortium name="Tick Genome and Microbiome Consortium (TIGMIC)"/>
            <person name="Jia N."/>
            <person name="Wang J."/>
            <person name="Shi W."/>
            <person name="Du L."/>
            <person name="Sun Y."/>
            <person name="Zhan W."/>
            <person name="Jiang J.F."/>
            <person name="Wang Q."/>
            <person name="Zhang B."/>
            <person name="Ji P."/>
            <person name="Bell-Sakyi L."/>
            <person name="Cui X.M."/>
            <person name="Yuan T.T."/>
            <person name="Jiang B.G."/>
            <person name="Yang W.F."/>
            <person name="Lam T.T."/>
            <person name="Chang Q.C."/>
            <person name="Ding S.J."/>
            <person name="Wang X.J."/>
            <person name="Zhu J.G."/>
            <person name="Ruan X.D."/>
            <person name="Zhao L."/>
            <person name="Wei J.T."/>
            <person name="Ye R.Z."/>
            <person name="Que T.C."/>
            <person name="Du C.H."/>
            <person name="Zhou Y.H."/>
            <person name="Cheng J.X."/>
            <person name="Dai P.F."/>
            <person name="Guo W.B."/>
            <person name="Han X.H."/>
            <person name="Huang E.J."/>
            <person name="Li L.F."/>
            <person name="Wei W."/>
            <person name="Gao Y.C."/>
            <person name="Liu J.Z."/>
            <person name="Shao H.Z."/>
            <person name="Wang X."/>
            <person name="Wang C.C."/>
            <person name="Yang T.C."/>
            <person name="Huo Q.B."/>
            <person name="Li W."/>
            <person name="Chen H.Y."/>
            <person name="Chen S.E."/>
            <person name="Zhou L.G."/>
            <person name="Ni X.B."/>
            <person name="Tian J.H."/>
            <person name="Sheng Y."/>
            <person name="Liu T."/>
            <person name="Pan Y.S."/>
            <person name="Xia L.Y."/>
            <person name="Li J."/>
            <person name="Zhao F."/>
            <person name="Cao W.C."/>
        </authorList>
    </citation>
    <scope>NUCLEOTIDE SEQUENCE</scope>
    <source>
        <strain evidence="2">Rmic-2018</strain>
    </source>
</reference>
<evidence type="ECO:0000313" key="2">
    <source>
        <dbReference type="EMBL" id="KAH8021442.1"/>
    </source>
</evidence>
<protein>
    <submittedName>
        <fullName evidence="2">Uncharacterized protein</fullName>
    </submittedName>
</protein>
<organism evidence="2 3">
    <name type="scientific">Rhipicephalus microplus</name>
    <name type="common">Cattle tick</name>
    <name type="synonym">Boophilus microplus</name>
    <dbReference type="NCBI Taxonomy" id="6941"/>
    <lineage>
        <taxon>Eukaryota</taxon>
        <taxon>Metazoa</taxon>
        <taxon>Ecdysozoa</taxon>
        <taxon>Arthropoda</taxon>
        <taxon>Chelicerata</taxon>
        <taxon>Arachnida</taxon>
        <taxon>Acari</taxon>
        <taxon>Parasitiformes</taxon>
        <taxon>Ixodida</taxon>
        <taxon>Ixodoidea</taxon>
        <taxon>Ixodidae</taxon>
        <taxon>Rhipicephalinae</taxon>
        <taxon>Rhipicephalus</taxon>
        <taxon>Boophilus</taxon>
    </lineage>
</organism>
<proteinExistence type="predicted"/>
<dbReference type="EMBL" id="JABSTU010000009">
    <property type="protein sequence ID" value="KAH8021442.1"/>
    <property type="molecule type" value="Genomic_DNA"/>
</dbReference>
<dbReference type="Proteomes" id="UP000821866">
    <property type="component" value="Chromosome 7"/>
</dbReference>
<evidence type="ECO:0000313" key="3">
    <source>
        <dbReference type="Proteomes" id="UP000821866"/>
    </source>
</evidence>
<accession>A0A9J6DHH0</accession>
<name>A0A9J6DHH0_RHIMP</name>
<gene>
    <name evidence="2" type="ORF">HPB51_015622</name>
</gene>
<sequence length="592" mass="65530">MRAGPCHSFQGTATWDQATRCRTESLLTRTTASQSATTRPIPEPKADADVFAADRQSIKQFFKDFVSTGNWHSAMGAAGLGTKNLVEEKVLGRSLYGMPPGRKRGNQEQSGSSAKRQQYDDTTDGEKMPQTETAADAPSSGGAGVGGNHPNTSECVQQILRVPCDHGVVTVFNDSKILTTWGYAMLKASLKYDEEKNFPGIVTSMSRLPVDRPYLYIPHGTYLNLPAHTKALECSAKITSHGLRTPWKTGSSVVQPVSSDMLGYGVSSIGLNHRMDTGMCRITHGTTHNAMKPQTIVPFSIDHHAELAKSYWGLEIQPITEVQEYDDKTGASASMGAPRHNFAYDFIHIDGISPRLTKFVNQYSFKGQVGTPIVNYQHKFNNAWLRMGPTYGAGNELLTHSVLGVPSDVATYKTTNFSNIESYTQTPEDNTIMRLRPEDFQNKRRVKYLEPLEKLWYRRGLGPMTQDSIQPNVGLGILAVSKANKDDPGSSDKFQDVTALFQVDTELVIHSSMDTIAPDSVMLPTSEGPYLRHTRAHIKLPPNSLSRNGRQAQLRNTQEDIRAYEMEITKLSEEQNARMHSKRSISVPFAPE</sequence>
<dbReference type="AlphaFoldDB" id="A0A9J6DHH0"/>
<dbReference type="InterPro" id="IPR016184">
    <property type="entry name" value="Capsid/spike_ssDNA_virus"/>
</dbReference>
<dbReference type="InterPro" id="IPR003433">
    <property type="entry name" value="Capsid_VP4_densovirus"/>
</dbReference>
<dbReference type="Pfam" id="PF02336">
    <property type="entry name" value="Denso_VP4"/>
    <property type="match status" value="1"/>
</dbReference>
<evidence type="ECO:0000256" key="1">
    <source>
        <dbReference type="SAM" id="MobiDB-lite"/>
    </source>
</evidence>
<dbReference type="SUPFAM" id="SSF88645">
    <property type="entry name" value="ssDNA viruses"/>
    <property type="match status" value="1"/>
</dbReference>
<reference evidence="2" key="2">
    <citation type="submission" date="2021-09" db="EMBL/GenBank/DDBJ databases">
        <authorList>
            <person name="Jia N."/>
            <person name="Wang J."/>
            <person name="Shi W."/>
            <person name="Du L."/>
            <person name="Sun Y."/>
            <person name="Zhan W."/>
            <person name="Jiang J."/>
            <person name="Wang Q."/>
            <person name="Zhang B."/>
            <person name="Ji P."/>
            <person name="Sakyi L.B."/>
            <person name="Cui X."/>
            <person name="Yuan T."/>
            <person name="Jiang B."/>
            <person name="Yang W."/>
            <person name="Lam T.T.-Y."/>
            <person name="Chang Q."/>
            <person name="Ding S."/>
            <person name="Wang X."/>
            <person name="Zhu J."/>
            <person name="Ruan X."/>
            <person name="Zhao L."/>
            <person name="Wei J."/>
            <person name="Que T."/>
            <person name="Du C."/>
            <person name="Cheng J."/>
            <person name="Dai P."/>
            <person name="Han X."/>
            <person name="Huang E."/>
            <person name="Gao Y."/>
            <person name="Liu J."/>
            <person name="Shao H."/>
            <person name="Ye R."/>
            <person name="Li L."/>
            <person name="Wei W."/>
            <person name="Wang X."/>
            <person name="Wang C."/>
            <person name="Huo Q."/>
            <person name="Li W."/>
            <person name="Guo W."/>
            <person name="Chen H."/>
            <person name="Chen S."/>
            <person name="Zhou L."/>
            <person name="Zhou L."/>
            <person name="Ni X."/>
            <person name="Tian J."/>
            <person name="Zhou Y."/>
            <person name="Sheng Y."/>
            <person name="Liu T."/>
            <person name="Pan Y."/>
            <person name="Xia L."/>
            <person name="Li J."/>
            <person name="Zhao F."/>
            <person name="Cao W."/>
        </authorList>
    </citation>
    <scope>NUCLEOTIDE SEQUENCE</scope>
    <source>
        <strain evidence="2">Rmic-2018</strain>
        <tissue evidence="2">Larvae</tissue>
    </source>
</reference>
<dbReference type="VEuPathDB" id="VectorBase:LOC119169594"/>